<reference evidence="2" key="1">
    <citation type="journal article" date="2020" name="Stud. Mycol.">
        <title>101 Dothideomycetes genomes: a test case for predicting lifestyles and emergence of pathogens.</title>
        <authorList>
            <person name="Haridas S."/>
            <person name="Albert R."/>
            <person name="Binder M."/>
            <person name="Bloem J."/>
            <person name="Labutti K."/>
            <person name="Salamov A."/>
            <person name="Andreopoulos B."/>
            <person name="Baker S."/>
            <person name="Barry K."/>
            <person name="Bills G."/>
            <person name="Bluhm B."/>
            <person name="Cannon C."/>
            <person name="Castanera R."/>
            <person name="Culley D."/>
            <person name="Daum C."/>
            <person name="Ezra D."/>
            <person name="Gonzalez J."/>
            <person name="Henrissat B."/>
            <person name="Kuo A."/>
            <person name="Liang C."/>
            <person name="Lipzen A."/>
            <person name="Lutzoni F."/>
            <person name="Magnuson J."/>
            <person name="Mondo S."/>
            <person name="Nolan M."/>
            <person name="Ohm R."/>
            <person name="Pangilinan J."/>
            <person name="Park H.-J."/>
            <person name="Ramirez L."/>
            <person name="Alfaro M."/>
            <person name="Sun H."/>
            <person name="Tritt A."/>
            <person name="Yoshinaga Y."/>
            <person name="Zwiers L.-H."/>
            <person name="Turgeon B."/>
            <person name="Goodwin S."/>
            <person name="Spatafora J."/>
            <person name="Crous P."/>
            <person name="Grigoriev I."/>
        </authorList>
    </citation>
    <scope>NUCLEOTIDE SEQUENCE</scope>
    <source>
        <strain evidence="2">HMLAC05119</strain>
    </source>
</reference>
<accession>A0A6A5Q9H5</accession>
<dbReference type="EMBL" id="ML979141">
    <property type="protein sequence ID" value="KAF1912002.1"/>
    <property type="molecule type" value="Genomic_DNA"/>
</dbReference>
<gene>
    <name evidence="2" type="ORF">BDU57DRAFT_523285</name>
</gene>
<dbReference type="Proteomes" id="UP000800096">
    <property type="component" value="Unassembled WGS sequence"/>
</dbReference>
<feature type="signal peptide" evidence="1">
    <location>
        <begin position="1"/>
        <end position="24"/>
    </location>
</feature>
<organism evidence="2 3">
    <name type="scientific">Ampelomyces quisqualis</name>
    <name type="common">Powdery mildew agent</name>
    <dbReference type="NCBI Taxonomy" id="50730"/>
    <lineage>
        <taxon>Eukaryota</taxon>
        <taxon>Fungi</taxon>
        <taxon>Dikarya</taxon>
        <taxon>Ascomycota</taxon>
        <taxon>Pezizomycotina</taxon>
        <taxon>Dothideomycetes</taxon>
        <taxon>Pleosporomycetidae</taxon>
        <taxon>Pleosporales</taxon>
        <taxon>Pleosporineae</taxon>
        <taxon>Phaeosphaeriaceae</taxon>
        <taxon>Ampelomyces</taxon>
    </lineage>
</organism>
<proteinExistence type="predicted"/>
<evidence type="ECO:0000313" key="3">
    <source>
        <dbReference type="Proteomes" id="UP000800096"/>
    </source>
</evidence>
<evidence type="ECO:0000313" key="2">
    <source>
        <dbReference type="EMBL" id="KAF1912002.1"/>
    </source>
</evidence>
<dbReference type="AlphaFoldDB" id="A0A6A5Q9H5"/>
<evidence type="ECO:0008006" key="4">
    <source>
        <dbReference type="Google" id="ProtNLM"/>
    </source>
</evidence>
<evidence type="ECO:0000256" key="1">
    <source>
        <dbReference type="SAM" id="SignalP"/>
    </source>
</evidence>
<keyword evidence="1" id="KW-0732">Signal</keyword>
<name>A0A6A5Q9H5_AMPQU</name>
<keyword evidence="3" id="KW-1185">Reference proteome</keyword>
<feature type="chain" id="PRO_5025480292" description="Secreted protein" evidence="1">
    <location>
        <begin position="25"/>
        <end position="92"/>
    </location>
</feature>
<protein>
    <recommendedName>
        <fullName evidence="4">Secreted protein</fullName>
    </recommendedName>
</protein>
<sequence length="92" mass="10324">MKRAGHHRLPCHLLLTGMAHTTTTFSTCPLGCSVRKDQPRSQIRALPDWPCRVFLGRWILPEQQVKTSRLVGLCDCVTFAFPRAYLGAPAFS</sequence>